<proteinExistence type="predicted"/>
<dbReference type="Proteomes" id="UP000178448">
    <property type="component" value="Unassembled WGS sequence"/>
</dbReference>
<reference evidence="1 2" key="1">
    <citation type="journal article" date="2016" name="Nat. Commun.">
        <title>Thousands of microbial genomes shed light on interconnected biogeochemical processes in an aquifer system.</title>
        <authorList>
            <person name="Anantharaman K."/>
            <person name="Brown C.T."/>
            <person name="Hug L.A."/>
            <person name="Sharon I."/>
            <person name="Castelle C.J."/>
            <person name="Probst A.J."/>
            <person name="Thomas B.C."/>
            <person name="Singh A."/>
            <person name="Wilkins M.J."/>
            <person name="Karaoz U."/>
            <person name="Brodie E.L."/>
            <person name="Williams K.H."/>
            <person name="Hubbard S.S."/>
            <person name="Banfield J.F."/>
        </authorList>
    </citation>
    <scope>NUCLEOTIDE SEQUENCE [LARGE SCALE GENOMIC DNA]</scope>
</reference>
<dbReference type="AlphaFoldDB" id="A0A1F5YW87"/>
<dbReference type="Gene3D" id="3.40.50.450">
    <property type="match status" value="1"/>
</dbReference>
<evidence type="ECO:0000313" key="1">
    <source>
        <dbReference type="EMBL" id="OGG04162.1"/>
    </source>
</evidence>
<sequence>MFYTASYFGKEKYQANYDLIREAIESFNVTLISPEKGNYLEVLSEEKRRELGDHNFIHYEAIRQGIHKADCVIIEISQEDFQLGHEATLAIMDKKPVLCLSVHEDFSRKINNDYFSGAKYTADSVRGTIQDFFARVRELSRSKRFNMFLYPSQLEYLAKAAGKQGMNNSEYIRHLINTDRRAVRDD</sequence>
<dbReference type="EMBL" id="MFJD01000004">
    <property type="protein sequence ID" value="OGG04162.1"/>
    <property type="molecule type" value="Genomic_DNA"/>
</dbReference>
<dbReference type="STRING" id="1798374.A2Z33_03315"/>
<accession>A0A1F5YW87</accession>
<comment type="caution">
    <text evidence="1">The sequence shown here is derived from an EMBL/GenBank/DDBJ whole genome shotgun (WGS) entry which is preliminary data.</text>
</comment>
<organism evidence="1 2">
    <name type="scientific">Candidatus Gottesmanbacteria bacterium RBG_16_52_11</name>
    <dbReference type="NCBI Taxonomy" id="1798374"/>
    <lineage>
        <taxon>Bacteria</taxon>
        <taxon>Candidatus Gottesmaniibacteriota</taxon>
    </lineage>
</organism>
<protein>
    <recommendedName>
        <fullName evidence="3">Nucleoside 2-deoxyribosyltransferase</fullName>
    </recommendedName>
</protein>
<gene>
    <name evidence="1" type="ORF">A2Z33_03315</name>
</gene>
<evidence type="ECO:0008006" key="3">
    <source>
        <dbReference type="Google" id="ProtNLM"/>
    </source>
</evidence>
<dbReference type="SUPFAM" id="SSF52309">
    <property type="entry name" value="N-(deoxy)ribosyltransferase-like"/>
    <property type="match status" value="1"/>
</dbReference>
<name>A0A1F5YW87_9BACT</name>
<evidence type="ECO:0000313" key="2">
    <source>
        <dbReference type="Proteomes" id="UP000178448"/>
    </source>
</evidence>